<reference evidence="1" key="3">
    <citation type="submission" date="2023-05" db="EMBL/GenBank/DDBJ databases">
        <authorList>
            <person name="Smith C.H."/>
        </authorList>
    </citation>
    <scope>NUCLEOTIDE SEQUENCE</scope>
    <source>
        <strain evidence="1">CHS0354</strain>
        <tissue evidence="1">Mantle</tissue>
    </source>
</reference>
<gene>
    <name evidence="1" type="ORF">CHS0354_035957</name>
</gene>
<comment type="caution">
    <text evidence="1">The sequence shown here is derived from an EMBL/GenBank/DDBJ whole genome shotgun (WGS) entry which is preliminary data.</text>
</comment>
<name>A0AAE0TFZ7_9BIVA</name>
<proteinExistence type="predicted"/>
<evidence type="ECO:0000313" key="2">
    <source>
        <dbReference type="Proteomes" id="UP001195483"/>
    </source>
</evidence>
<dbReference type="Proteomes" id="UP001195483">
    <property type="component" value="Unassembled WGS sequence"/>
</dbReference>
<dbReference type="EMBL" id="JAEAOA010002099">
    <property type="protein sequence ID" value="KAK3609672.1"/>
    <property type="molecule type" value="Genomic_DNA"/>
</dbReference>
<reference evidence="1" key="1">
    <citation type="journal article" date="2021" name="Genome Biol. Evol.">
        <title>A High-Quality Reference Genome for a Parasitic Bivalve with Doubly Uniparental Inheritance (Bivalvia: Unionida).</title>
        <authorList>
            <person name="Smith C.H."/>
        </authorList>
    </citation>
    <scope>NUCLEOTIDE SEQUENCE</scope>
    <source>
        <strain evidence="1">CHS0354</strain>
    </source>
</reference>
<dbReference type="AlphaFoldDB" id="A0AAE0TFZ7"/>
<accession>A0AAE0TFZ7</accession>
<protein>
    <submittedName>
        <fullName evidence="1">Uncharacterized protein</fullName>
    </submittedName>
</protein>
<sequence length="104" mass="11483">MTVKFSVRSTTRMYGSEDPYRPAQCNCADVVFERNSALRYRAGDGVNKNDDHGHWSGKTDNCSNEGGLFGGSIPSNCTVIMNHLRTDKLSSTNTGPMNIRETHP</sequence>
<organism evidence="1 2">
    <name type="scientific">Potamilus streckersoni</name>
    <dbReference type="NCBI Taxonomy" id="2493646"/>
    <lineage>
        <taxon>Eukaryota</taxon>
        <taxon>Metazoa</taxon>
        <taxon>Spiralia</taxon>
        <taxon>Lophotrochozoa</taxon>
        <taxon>Mollusca</taxon>
        <taxon>Bivalvia</taxon>
        <taxon>Autobranchia</taxon>
        <taxon>Heteroconchia</taxon>
        <taxon>Palaeoheterodonta</taxon>
        <taxon>Unionida</taxon>
        <taxon>Unionoidea</taxon>
        <taxon>Unionidae</taxon>
        <taxon>Ambleminae</taxon>
        <taxon>Lampsilini</taxon>
        <taxon>Potamilus</taxon>
    </lineage>
</organism>
<evidence type="ECO:0000313" key="1">
    <source>
        <dbReference type="EMBL" id="KAK3609672.1"/>
    </source>
</evidence>
<reference evidence="1" key="2">
    <citation type="journal article" date="2021" name="Genome Biol. Evol.">
        <title>Developing a high-quality reference genome for a parasitic bivalve with doubly uniparental inheritance (Bivalvia: Unionida).</title>
        <authorList>
            <person name="Smith C.H."/>
        </authorList>
    </citation>
    <scope>NUCLEOTIDE SEQUENCE</scope>
    <source>
        <strain evidence="1">CHS0354</strain>
        <tissue evidence="1">Mantle</tissue>
    </source>
</reference>
<keyword evidence="2" id="KW-1185">Reference proteome</keyword>